<keyword evidence="11" id="KW-1185">Reference proteome</keyword>
<dbReference type="InterPro" id="IPR008707">
    <property type="entry name" value="B-propeller_PilY1"/>
</dbReference>
<feature type="domain" description="VWFA" evidence="9">
    <location>
        <begin position="45"/>
        <end position="325"/>
    </location>
</feature>
<dbReference type="SUPFAM" id="SSF50998">
    <property type="entry name" value="Quinoprotein alcohol dehydrogenase-like"/>
    <property type="match status" value="1"/>
</dbReference>
<name>A0ABZ2RLU4_ECTME</name>
<dbReference type="SUPFAM" id="SSF53300">
    <property type="entry name" value="vWA-like"/>
    <property type="match status" value="1"/>
</dbReference>
<evidence type="ECO:0000313" key="10">
    <source>
        <dbReference type="EMBL" id="WXL25099.1"/>
    </source>
</evidence>
<keyword evidence="8" id="KW-0732">Signal</keyword>
<dbReference type="InterPro" id="IPR011047">
    <property type="entry name" value="Quinoprotein_ADH-like_sf"/>
</dbReference>
<dbReference type="EMBL" id="CP148074">
    <property type="protein sequence ID" value="WXL25099.1"/>
    <property type="molecule type" value="Genomic_DNA"/>
</dbReference>
<sequence length="1457" mass="156276">MKTRSFLIIAASFLYTSLGLQSALGDDTEIYVSRQLPEDQQVRPNLLFIIDNSGSMDAAVAGTTCPAADRNIRNRCVRSNNTYRKTRMQVVKDVTNELIDELQLSNDVNIGLMHFDFSRSDNGGMVAIPVGRVGNVATSFKSELNSLYAGTNTPLSETYYEAAMYMKGLAPKFGNNTVAVYEDGNSYRSVNKPSVAGSKNGSNYLSPIQYSCQKSNIILLTDGAPTQDTSANSDIKRLVSVSGAANTLHPGSTCGSSNGECMPHLAEHLANQDISTSQPGKQTVNTYTIGFATNQTLLQNTATAGNGRYFTTDNTSGLVDALKSILVEILAENTTFANPSVAVSAYNNLGYRNDMYYALFRPAEGARWVGNVKRYKLITDSSNNAVIVDKNGLPAVDDSTGFFKESASSYWSNLDGKDVGKGGVGGVLPEANNRNIYTWTKADRSPTASAGVTGSASITDSANLLSTANSALTNALMGVASDTDKTAAITWGRGLDPATNQHRRQVADVLHNEPRLVAYATDEDLERLEAINAGGSQVTPEQLYMFFGTNEGFIHAVDPKTGIEKFAFIPKELLPNLSAYHKNAKGSDAKRYGMDGQFNLWTEYGPVNTNTKSRPITKSILYAGMRRGGRNYYALDVLNINAPALKWVIKGGTTPGYEKLGQTWSTPKLANVKVNGTTTKVLIFTGGYDPQQDIDSPNTPLARDTYGNSLYIVNAETGQLIWRAGHNTEAGANLQLETLTHSMPADPLVIDIDSDGLTDIIYAVDSRAQIFRFDINNANSGVSNLATGGRIANLGGSDALNNRRFFNSPDVALVRDRGEDPYLAISIGSGYRAHPLNEDTIDRFYVLKDKNVYTKPAQYTSITENDLVDASSVNLTDAEAARVLAEIATKEAQITTLNNNVNDARDRFAEFKDSSGFTDKYNAMLQANTNANDRQAAMDLILAENPFVTAHAPESSQQSQLQDGLLSAQTALAALKQATDAAIQEATLKNQAYEAARVARDAASAALVTAQANLAADPGNNLLQDAVNAAIAAESSAETAYQTASAALTTAVNKKDSLSNQTNQLASVYDSIVNLQDRLSQSYQSVLNAEAALTEARATGADDDTQRALTEGLESAREAYQTSSDAISRLQLNEGNVDPSINLQSLLSNINQSLSNNDLAAMQVALDSLTSLSGSDGSLSRTVDDLLGRDEVGKAAELTQAAENDANNVSVLNSLEAQRLAFAGEASTAQAQANAITNQPYGTSTLLTAAQLQAAKLLYGDDITLFEAYQYLIDTAQANTLDPSNGLPALRAAINSLYSQLTPGNSYVPNHERLKQSSGWFLRLPKGEKVLSSPLIFRGAVFFSTFSPRGETVTTCGPDVGRGRSYVLNLTDASGILTQSGTLIRSYALVRSGIPPSPAVVFRDNAPPAVIVGTEILGDKPKCTGENCPTNQLECTGPVGYCDKTMKNVNKTYWREN</sequence>
<gene>
    <name evidence="10" type="ORF">WG219_17610</name>
</gene>
<dbReference type="Gene3D" id="3.40.50.410">
    <property type="entry name" value="von Willebrand factor, type A domain"/>
    <property type="match status" value="1"/>
</dbReference>
<dbReference type="Gene3D" id="2.130.10.10">
    <property type="entry name" value="YVTN repeat-like/Quinoprotein amine dehydrogenase"/>
    <property type="match status" value="1"/>
</dbReference>
<dbReference type="InterPro" id="IPR015943">
    <property type="entry name" value="WD40/YVTN_repeat-like_dom_sf"/>
</dbReference>
<dbReference type="Pfam" id="PF05567">
    <property type="entry name" value="T4P_PilY1"/>
    <property type="match status" value="1"/>
</dbReference>
<evidence type="ECO:0000256" key="3">
    <source>
        <dbReference type="ARBA" id="ARBA00022558"/>
    </source>
</evidence>
<dbReference type="PROSITE" id="PS50234">
    <property type="entry name" value="VWFA"/>
    <property type="match status" value="1"/>
</dbReference>
<evidence type="ECO:0000256" key="7">
    <source>
        <dbReference type="SAM" id="Coils"/>
    </source>
</evidence>
<evidence type="ECO:0000256" key="5">
    <source>
        <dbReference type="ARBA" id="ARBA00022837"/>
    </source>
</evidence>
<comment type="similarity">
    <text evidence="2">Belongs to the PilY1 family.</text>
</comment>
<dbReference type="Proteomes" id="UP001476583">
    <property type="component" value="Chromosome"/>
</dbReference>
<dbReference type="InterPro" id="IPR002035">
    <property type="entry name" value="VWF_A"/>
</dbReference>
<comment type="subcellular location">
    <subcellularLocation>
        <location evidence="1">Fimbrium</location>
    </subcellularLocation>
</comment>
<keyword evidence="3" id="KW-1029">Fimbrium biogenesis</keyword>
<keyword evidence="4" id="KW-0479">Metal-binding</keyword>
<evidence type="ECO:0000256" key="4">
    <source>
        <dbReference type="ARBA" id="ARBA00022723"/>
    </source>
</evidence>
<evidence type="ECO:0000256" key="2">
    <source>
        <dbReference type="ARBA" id="ARBA00008387"/>
    </source>
</evidence>
<protein>
    <submittedName>
        <fullName evidence="10">PilC/PilY family type IV pilus protein</fullName>
    </submittedName>
</protein>
<evidence type="ECO:0000259" key="9">
    <source>
        <dbReference type="PROSITE" id="PS50234"/>
    </source>
</evidence>
<feature type="coiled-coil region" evidence="7">
    <location>
        <begin position="880"/>
        <end position="907"/>
    </location>
</feature>
<dbReference type="InterPro" id="IPR036465">
    <property type="entry name" value="vWFA_dom_sf"/>
</dbReference>
<keyword evidence="5" id="KW-0106">Calcium</keyword>
<organism evidence="10 11">
    <name type="scientific">Ectopseudomonas mendocina</name>
    <name type="common">Pseudomonas mendocina</name>
    <dbReference type="NCBI Taxonomy" id="300"/>
    <lineage>
        <taxon>Bacteria</taxon>
        <taxon>Pseudomonadati</taxon>
        <taxon>Pseudomonadota</taxon>
        <taxon>Gammaproteobacteria</taxon>
        <taxon>Pseudomonadales</taxon>
        <taxon>Pseudomonadaceae</taxon>
        <taxon>Ectopseudomonas</taxon>
    </lineage>
</organism>
<evidence type="ECO:0000256" key="8">
    <source>
        <dbReference type="SAM" id="SignalP"/>
    </source>
</evidence>
<evidence type="ECO:0000313" key="11">
    <source>
        <dbReference type="Proteomes" id="UP001476583"/>
    </source>
</evidence>
<evidence type="ECO:0000256" key="6">
    <source>
        <dbReference type="ARBA" id="ARBA00023263"/>
    </source>
</evidence>
<accession>A0ABZ2RLU4</accession>
<reference evidence="10 11" key="1">
    <citation type="submission" date="2024-03" db="EMBL/GenBank/DDBJ databases">
        <title>Complete genome of BD2.</title>
        <authorList>
            <person name="Cao G."/>
        </authorList>
    </citation>
    <scope>NUCLEOTIDE SEQUENCE [LARGE SCALE GENOMIC DNA]</scope>
    <source>
        <strain evidence="10 11">BD2</strain>
    </source>
</reference>
<evidence type="ECO:0000256" key="1">
    <source>
        <dbReference type="ARBA" id="ARBA00004561"/>
    </source>
</evidence>
<proteinExistence type="inferred from homology"/>
<feature type="chain" id="PRO_5047393027" evidence="8">
    <location>
        <begin position="23"/>
        <end position="1457"/>
    </location>
</feature>
<keyword evidence="7" id="KW-0175">Coiled coil</keyword>
<feature type="signal peptide" evidence="8">
    <location>
        <begin position="1"/>
        <end position="22"/>
    </location>
</feature>
<keyword evidence="6" id="KW-0281">Fimbrium</keyword>